<gene>
    <name evidence="1" type="ORF">D9X91_06075</name>
</gene>
<proteinExistence type="predicted"/>
<evidence type="ECO:0000313" key="2">
    <source>
        <dbReference type="Proteomes" id="UP000276770"/>
    </source>
</evidence>
<reference evidence="1 2" key="1">
    <citation type="submission" date="2018-10" db="EMBL/GenBank/DDBJ databases">
        <title>Falsibacillus sp. genome draft.</title>
        <authorList>
            <person name="Shi S."/>
        </authorList>
    </citation>
    <scope>NUCLEOTIDE SEQUENCE [LARGE SCALE GENOMIC DNA]</scope>
    <source>
        <strain evidence="1 2">GY 10110</strain>
    </source>
</reference>
<dbReference type="RefSeq" id="WP_121679690.1">
    <property type="nucleotide sequence ID" value="NZ_RCVZ01000003.1"/>
</dbReference>
<dbReference type="OrthoDB" id="4687120at2"/>
<protein>
    <submittedName>
        <fullName evidence="1">Uncharacterized protein</fullName>
    </submittedName>
</protein>
<keyword evidence="2" id="KW-1185">Reference proteome</keyword>
<dbReference type="Proteomes" id="UP000276770">
    <property type="component" value="Unassembled WGS sequence"/>
</dbReference>
<sequence>MDHFIETQSLCHSFASIIGGYTILPISPQFPFCTIGLSQCIEVNMLGRSAADSTMVTDAYFDFGNFDAQGRALIIGRIPVEIRQIPTVTGILARQGILYKVVNGYSFSEPDLPIIYVASIECPISFAHRLLPVLNTLPTIPVHQSNKPTTIYMHETCNQVSNILGGFLIPYPPQQSFCSIALSQYHPITILGRCATQSPTVTDGIFSFVSMDSQGCALNIGRIPVQLKDANEVMLKLTREGLYSNFVEGFPCSQPMLSYIYVQQIEKPVVFAEKIRGVLYGA</sequence>
<comment type="caution">
    <text evidence="1">The sequence shown here is derived from an EMBL/GenBank/DDBJ whole genome shotgun (WGS) entry which is preliminary data.</text>
</comment>
<name>A0A3L7K2U6_9BACI</name>
<dbReference type="AlphaFoldDB" id="A0A3L7K2U6"/>
<accession>A0A3L7K2U6</accession>
<evidence type="ECO:0000313" key="1">
    <source>
        <dbReference type="EMBL" id="RLQ96669.1"/>
    </source>
</evidence>
<dbReference type="EMBL" id="RCVZ01000003">
    <property type="protein sequence ID" value="RLQ96669.1"/>
    <property type="molecule type" value="Genomic_DNA"/>
</dbReference>
<organism evidence="1 2">
    <name type="scientific">Falsibacillus albus</name>
    <dbReference type="NCBI Taxonomy" id="2478915"/>
    <lineage>
        <taxon>Bacteria</taxon>
        <taxon>Bacillati</taxon>
        <taxon>Bacillota</taxon>
        <taxon>Bacilli</taxon>
        <taxon>Bacillales</taxon>
        <taxon>Bacillaceae</taxon>
        <taxon>Falsibacillus</taxon>
    </lineage>
</organism>